<gene>
    <name evidence="8" type="ORF">CfE428DRAFT_1647</name>
</gene>
<dbReference type="InterPro" id="IPR024607">
    <property type="entry name" value="Sulfatase_CS"/>
</dbReference>
<feature type="region of interest" description="Disordered" evidence="5">
    <location>
        <begin position="455"/>
        <end position="490"/>
    </location>
</feature>
<keyword evidence="3" id="KW-0378">Hydrolase</keyword>
<dbReference type="AlphaFoldDB" id="B4CYA9"/>
<dbReference type="FunCoup" id="B4CYA9">
    <property type="interactions" value="69"/>
</dbReference>
<evidence type="ECO:0000256" key="3">
    <source>
        <dbReference type="ARBA" id="ARBA00022801"/>
    </source>
</evidence>
<dbReference type="PROSITE" id="PS00523">
    <property type="entry name" value="SULFATASE_1"/>
    <property type="match status" value="1"/>
</dbReference>
<dbReference type="InterPro" id="IPR017850">
    <property type="entry name" value="Alkaline_phosphatase_core_sf"/>
</dbReference>
<evidence type="ECO:0000256" key="2">
    <source>
        <dbReference type="ARBA" id="ARBA00022723"/>
    </source>
</evidence>
<dbReference type="Gene3D" id="3.30.1120.10">
    <property type="match status" value="1"/>
</dbReference>
<feature type="compositionally biased region" description="Polar residues" evidence="5">
    <location>
        <begin position="461"/>
        <end position="473"/>
    </location>
</feature>
<dbReference type="GO" id="GO:0004065">
    <property type="term" value="F:arylsulfatase activity"/>
    <property type="evidence" value="ECO:0007669"/>
    <property type="project" value="TreeGrafter"/>
</dbReference>
<reference evidence="8 9" key="1">
    <citation type="journal article" date="2011" name="J. Bacteriol.">
        <title>Genome sequence of Chthoniobacter flavus Ellin428, an aerobic heterotrophic soil bacterium.</title>
        <authorList>
            <person name="Kant R."/>
            <person name="van Passel M.W."/>
            <person name="Palva A."/>
            <person name="Lucas S."/>
            <person name="Lapidus A."/>
            <person name="Glavina Del Rio T."/>
            <person name="Dalin E."/>
            <person name="Tice H."/>
            <person name="Bruce D."/>
            <person name="Goodwin L."/>
            <person name="Pitluck S."/>
            <person name="Larimer F.W."/>
            <person name="Land M.L."/>
            <person name="Hauser L."/>
            <person name="Sangwan P."/>
            <person name="de Vos W.M."/>
            <person name="Janssen P.H."/>
            <person name="Smidt H."/>
        </authorList>
    </citation>
    <scope>NUCLEOTIDE SEQUENCE [LARGE SCALE GENOMIC DNA]</scope>
    <source>
        <strain evidence="8 9">Ellin428</strain>
    </source>
</reference>
<keyword evidence="4" id="KW-0106">Calcium</keyword>
<keyword evidence="9" id="KW-1185">Reference proteome</keyword>
<feature type="domain" description="Sulfatase N-terminal" evidence="7">
    <location>
        <begin position="39"/>
        <end position="360"/>
    </location>
</feature>
<keyword evidence="2" id="KW-0479">Metal-binding</keyword>
<dbReference type="InterPro" id="IPR000917">
    <property type="entry name" value="Sulfatase_N"/>
</dbReference>
<name>B4CYA9_9BACT</name>
<dbReference type="SUPFAM" id="SSF53649">
    <property type="entry name" value="Alkaline phosphatase-like"/>
    <property type="match status" value="1"/>
</dbReference>
<dbReference type="eggNOG" id="COG3119">
    <property type="taxonomic scope" value="Bacteria"/>
</dbReference>
<dbReference type="Pfam" id="PF00884">
    <property type="entry name" value="Sulfatase"/>
    <property type="match status" value="1"/>
</dbReference>
<evidence type="ECO:0000256" key="5">
    <source>
        <dbReference type="SAM" id="MobiDB-lite"/>
    </source>
</evidence>
<dbReference type="InParanoid" id="B4CYA9"/>
<sequence precursor="true">MTLIDPFLMSLLRKAFTSVAALSLASSSVRADDTPTKRPNIIVIVSDDQGYADASFQGSKDILTPNLDALAKSGVRCTRGYVTAPVCSPSRAGLMTGRYQERFGHHNNIVAEAALPIAHLPSNETLLPQVLAKAGYYTAMVGKWHLGLQDGCRPYERGFDEFFGIITGGHDYFVNHPEERAVGDQSYKARIERNGPVGEAVPGYLTDAFGADAVRIIRESHTKRPDQPLFLYLAFNAPHTPTQAPKDLVDTMPATLESKDRRTYAAQITSMDASVGKVRAALKENGMEKDTFIVFFSDNGGANHPYYDNTPLRDHKGSLYEGGIRVPFFAVYPGHIPAGSVCELPVTSLDVFATACALAGTKPETSHPLDSVDMLPVLEGNARQPTHATLFWEFPGFGAAVADRDLKLVVPKKGSPQLFDLAVDIGEKSDLAAQNPEKVARLSTLLSEWHAQNARPLWGPGSQTQLHAGQTPKTAPACGDLAGEEEDPSK</sequence>
<dbReference type="PANTHER" id="PTHR42693:SF53">
    <property type="entry name" value="ENDO-4-O-SULFATASE"/>
    <property type="match status" value="1"/>
</dbReference>
<evidence type="ECO:0000259" key="7">
    <source>
        <dbReference type="Pfam" id="PF00884"/>
    </source>
</evidence>
<proteinExistence type="inferred from homology"/>
<dbReference type="STRING" id="497964.CfE428DRAFT_1647"/>
<dbReference type="GO" id="GO:0046872">
    <property type="term" value="F:metal ion binding"/>
    <property type="evidence" value="ECO:0007669"/>
    <property type="project" value="UniProtKB-KW"/>
</dbReference>
<dbReference type="Gene3D" id="3.40.720.10">
    <property type="entry name" value="Alkaline Phosphatase, subunit A"/>
    <property type="match status" value="1"/>
</dbReference>
<evidence type="ECO:0000256" key="1">
    <source>
        <dbReference type="ARBA" id="ARBA00008779"/>
    </source>
</evidence>
<evidence type="ECO:0000313" key="9">
    <source>
        <dbReference type="Proteomes" id="UP000005824"/>
    </source>
</evidence>
<keyword evidence="6" id="KW-0732">Signal</keyword>
<organism evidence="8 9">
    <name type="scientific">Chthoniobacter flavus Ellin428</name>
    <dbReference type="NCBI Taxonomy" id="497964"/>
    <lineage>
        <taxon>Bacteria</taxon>
        <taxon>Pseudomonadati</taxon>
        <taxon>Verrucomicrobiota</taxon>
        <taxon>Spartobacteria</taxon>
        <taxon>Chthoniobacterales</taxon>
        <taxon>Chthoniobacteraceae</taxon>
        <taxon>Chthoniobacter</taxon>
    </lineage>
</organism>
<dbReference type="Proteomes" id="UP000005824">
    <property type="component" value="Unassembled WGS sequence"/>
</dbReference>
<evidence type="ECO:0000256" key="6">
    <source>
        <dbReference type="SAM" id="SignalP"/>
    </source>
</evidence>
<evidence type="ECO:0000313" key="8">
    <source>
        <dbReference type="EMBL" id="EDY20450.1"/>
    </source>
</evidence>
<evidence type="ECO:0000256" key="4">
    <source>
        <dbReference type="ARBA" id="ARBA00022837"/>
    </source>
</evidence>
<protein>
    <submittedName>
        <fullName evidence="8">Sulfatase</fullName>
    </submittedName>
</protein>
<feature type="signal peptide" evidence="6">
    <location>
        <begin position="1"/>
        <end position="31"/>
    </location>
</feature>
<feature type="chain" id="PRO_5002802219" evidence="6">
    <location>
        <begin position="32"/>
        <end position="490"/>
    </location>
</feature>
<dbReference type="InterPro" id="IPR050738">
    <property type="entry name" value="Sulfatase"/>
</dbReference>
<comment type="caution">
    <text evidence="8">The sequence shown here is derived from an EMBL/GenBank/DDBJ whole genome shotgun (WGS) entry which is preliminary data.</text>
</comment>
<accession>B4CYA9</accession>
<dbReference type="PANTHER" id="PTHR42693">
    <property type="entry name" value="ARYLSULFATASE FAMILY MEMBER"/>
    <property type="match status" value="1"/>
</dbReference>
<comment type="similarity">
    <text evidence="1">Belongs to the sulfatase family.</text>
</comment>
<dbReference type="PROSITE" id="PS00149">
    <property type="entry name" value="SULFATASE_2"/>
    <property type="match status" value="1"/>
</dbReference>
<dbReference type="EMBL" id="ABVL01000004">
    <property type="protein sequence ID" value="EDY20450.1"/>
    <property type="molecule type" value="Genomic_DNA"/>
</dbReference>